<dbReference type="Proteomes" id="UP000255106">
    <property type="component" value="Unassembled WGS sequence"/>
</dbReference>
<evidence type="ECO:0000313" key="1">
    <source>
        <dbReference type="EMBL" id="STQ09886.1"/>
    </source>
</evidence>
<accession>A0A377LVM0</accession>
<name>A0A377LVM0_ENTCL</name>
<gene>
    <name evidence="1" type="ORF">NCTC10005_02616</name>
</gene>
<organism evidence="1 2">
    <name type="scientific">Enterobacter cloacae</name>
    <dbReference type="NCBI Taxonomy" id="550"/>
    <lineage>
        <taxon>Bacteria</taxon>
        <taxon>Pseudomonadati</taxon>
        <taxon>Pseudomonadota</taxon>
        <taxon>Gammaproteobacteria</taxon>
        <taxon>Enterobacterales</taxon>
        <taxon>Enterobacteriaceae</taxon>
        <taxon>Enterobacter</taxon>
        <taxon>Enterobacter cloacae complex</taxon>
    </lineage>
</organism>
<evidence type="ECO:0000313" key="2">
    <source>
        <dbReference type="Proteomes" id="UP000255106"/>
    </source>
</evidence>
<reference evidence="1 2" key="1">
    <citation type="submission" date="2018-06" db="EMBL/GenBank/DDBJ databases">
        <authorList>
            <consortium name="Pathogen Informatics"/>
            <person name="Doyle S."/>
        </authorList>
    </citation>
    <scope>NUCLEOTIDE SEQUENCE [LARGE SCALE GENOMIC DNA]</scope>
    <source>
        <strain evidence="1 2">NCTC10005</strain>
    </source>
</reference>
<sequence length="62" mass="6838">MIPPVPSKVGNISSSLLGFIRRFQSEGEGNNPLVQLNINIKTEFSRQGHHTAIVWHSNAIQA</sequence>
<proteinExistence type="predicted"/>
<dbReference type="AlphaFoldDB" id="A0A377LVM0"/>
<protein>
    <submittedName>
        <fullName evidence="1">Uncharacterized protein</fullName>
    </submittedName>
</protein>
<dbReference type="EMBL" id="UGJB01000004">
    <property type="protein sequence ID" value="STQ09886.1"/>
    <property type="molecule type" value="Genomic_DNA"/>
</dbReference>